<feature type="domain" description="Gfo/Idh/MocA-like oxidoreductase N-terminal" evidence="1">
    <location>
        <begin position="2"/>
        <end position="119"/>
    </location>
</feature>
<dbReference type="Proteomes" id="UP000831787">
    <property type="component" value="Chromosome"/>
</dbReference>
<dbReference type="Pfam" id="PF22725">
    <property type="entry name" value="GFO_IDH_MocA_C3"/>
    <property type="match status" value="1"/>
</dbReference>
<dbReference type="PANTHER" id="PTHR43249">
    <property type="entry name" value="UDP-N-ACETYL-2-AMINO-2-DEOXY-D-GLUCURONATE OXIDASE"/>
    <property type="match status" value="1"/>
</dbReference>
<proteinExistence type="predicted"/>
<dbReference type="PANTHER" id="PTHR43249:SF1">
    <property type="entry name" value="D-GLUCOSIDE 3-DEHYDROGENASE"/>
    <property type="match status" value="1"/>
</dbReference>
<dbReference type="InterPro" id="IPR036291">
    <property type="entry name" value="NAD(P)-bd_dom_sf"/>
</dbReference>
<protein>
    <submittedName>
        <fullName evidence="3">Gfo/Idh/MocA family oxidoreductase</fullName>
    </submittedName>
</protein>
<dbReference type="SUPFAM" id="SSF55347">
    <property type="entry name" value="Glyceraldehyde-3-phosphate dehydrogenase-like, C-terminal domain"/>
    <property type="match status" value="1"/>
</dbReference>
<dbReference type="Gene3D" id="3.40.50.720">
    <property type="entry name" value="NAD(P)-binding Rossmann-like Domain"/>
    <property type="match status" value="1"/>
</dbReference>
<name>A0ABY4EI73_9BACI</name>
<dbReference type="Gene3D" id="3.30.360.10">
    <property type="entry name" value="Dihydrodipicolinate Reductase, domain 2"/>
    <property type="match status" value="1"/>
</dbReference>
<keyword evidence="4" id="KW-1185">Reference proteome</keyword>
<dbReference type="InterPro" id="IPR000683">
    <property type="entry name" value="Gfo/Idh/MocA-like_OxRdtase_N"/>
</dbReference>
<reference evidence="3 4" key="1">
    <citation type="submission" date="2022-04" db="EMBL/GenBank/DDBJ databases">
        <title>Halobacillus sp. isolated from saltern.</title>
        <authorList>
            <person name="Won M."/>
            <person name="Lee C.-M."/>
            <person name="Woen H.-Y."/>
            <person name="Kwon S.-W."/>
        </authorList>
    </citation>
    <scope>NUCLEOTIDE SEQUENCE [LARGE SCALE GENOMIC DNA]</scope>
    <source>
        <strain evidence="3 4">SSBR10-3</strain>
    </source>
</reference>
<dbReference type="InterPro" id="IPR055170">
    <property type="entry name" value="GFO_IDH_MocA-like_dom"/>
</dbReference>
<dbReference type="RefSeq" id="WP_244709936.1">
    <property type="nucleotide sequence ID" value="NZ_CP095073.1"/>
</dbReference>
<evidence type="ECO:0000313" key="4">
    <source>
        <dbReference type="Proteomes" id="UP000831787"/>
    </source>
</evidence>
<sequence>MIKFGIVGCGRVAKVHAEAIHESEHAELFALCDINPARLSHFAEAYEVTQIFDQFEAMAGDPDIDVINICTPNGLHAEMAVLAMKKGKHVIIEKPLATTVKDASQIIQTARECRVKATVVHQNRFNQAIQTTRKALEKDRFGALSYGAASIRWHRSQGYYNQDAWRGTRKMADGALMNQGIHTIDLLIWMMGPVKRISGKVLTKLRNIEMEDIGTAIFEFESGAVAILDGTVTVYPDDLGASLHLFGEKGTVCIGGNAVNRIEKWRFSEDFTLEEQTMLNQQKADPPSVYGDGHKHVVKDFIQSLHEDRNPYIPLEAGLNAVRAILAIYESSKDGKTILLNNSASTTIS</sequence>
<evidence type="ECO:0000313" key="3">
    <source>
        <dbReference type="EMBL" id="UOQ44184.1"/>
    </source>
</evidence>
<organism evidence="3 4">
    <name type="scientific">Halobacillus salinarum</name>
    <dbReference type="NCBI Taxonomy" id="2932257"/>
    <lineage>
        <taxon>Bacteria</taxon>
        <taxon>Bacillati</taxon>
        <taxon>Bacillota</taxon>
        <taxon>Bacilli</taxon>
        <taxon>Bacillales</taxon>
        <taxon>Bacillaceae</taxon>
        <taxon>Halobacillus</taxon>
    </lineage>
</organism>
<evidence type="ECO:0000259" key="2">
    <source>
        <dbReference type="Pfam" id="PF22725"/>
    </source>
</evidence>
<dbReference type="Pfam" id="PF01408">
    <property type="entry name" value="GFO_IDH_MocA"/>
    <property type="match status" value="1"/>
</dbReference>
<gene>
    <name evidence="3" type="ORF">MUN89_20380</name>
</gene>
<dbReference type="InterPro" id="IPR052515">
    <property type="entry name" value="Gfo/Idh/MocA_Oxidoreductase"/>
</dbReference>
<feature type="domain" description="GFO/IDH/MocA-like oxidoreductase" evidence="2">
    <location>
        <begin position="129"/>
        <end position="252"/>
    </location>
</feature>
<accession>A0ABY4EI73</accession>
<dbReference type="SUPFAM" id="SSF51735">
    <property type="entry name" value="NAD(P)-binding Rossmann-fold domains"/>
    <property type="match status" value="1"/>
</dbReference>
<evidence type="ECO:0000259" key="1">
    <source>
        <dbReference type="Pfam" id="PF01408"/>
    </source>
</evidence>
<dbReference type="EMBL" id="CP095073">
    <property type="protein sequence ID" value="UOQ44184.1"/>
    <property type="molecule type" value="Genomic_DNA"/>
</dbReference>